<dbReference type="InterPro" id="IPR002181">
    <property type="entry name" value="Fibrinogen_a/b/g_C_dom"/>
</dbReference>
<dbReference type="InterPro" id="IPR050373">
    <property type="entry name" value="Fibrinogen_C-term_domain"/>
</dbReference>
<dbReference type="RefSeq" id="XP_022291141.1">
    <property type="nucleotide sequence ID" value="XM_022435433.1"/>
</dbReference>
<protein>
    <submittedName>
        <fullName evidence="3">Fibrinogen-like protein A</fullName>
    </submittedName>
</protein>
<dbReference type="SMART" id="SM00186">
    <property type="entry name" value="FBG"/>
    <property type="match status" value="1"/>
</dbReference>
<dbReference type="InterPro" id="IPR014716">
    <property type="entry name" value="Fibrinogen_a/b/g_C_1"/>
</dbReference>
<dbReference type="AlphaFoldDB" id="A0A8B8AIR1"/>
<proteinExistence type="predicted"/>
<dbReference type="Proteomes" id="UP000694844">
    <property type="component" value="Chromosome 7"/>
</dbReference>
<dbReference type="Gene3D" id="3.90.215.10">
    <property type="entry name" value="Gamma Fibrinogen, chain A, domain 1"/>
    <property type="match status" value="1"/>
</dbReference>
<organism evidence="2 3">
    <name type="scientific">Crassostrea virginica</name>
    <name type="common">Eastern oyster</name>
    <dbReference type="NCBI Taxonomy" id="6565"/>
    <lineage>
        <taxon>Eukaryota</taxon>
        <taxon>Metazoa</taxon>
        <taxon>Spiralia</taxon>
        <taxon>Lophotrochozoa</taxon>
        <taxon>Mollusca</taxon>
        <taxon>Bivalvia</taxon>
        <taxon>Autobranchia</taxon>
        <taxon>Pteriomorphia</taxon>
        <taxon>Ostreida</taxon>
        <taxon>Ostreoidea</taxon>
        <taxon>Ostreidae</taxon>
        <taxon>Crassostrea</taxon>
    </lineage>
</organism>
<dbReference type="InterPro" id="IPR036056">
    <property type="entry name" value="Fibrinogen-like_C"/>
</dbReference>
<keyword evidence="2" id="KW-1185">Reference proteome</keyword>
<dbReference type="PROSITE" id="PS51406">
    <property type="entry name" value="FIBRINOGEN_C_2"/>
    <property type="match status" value="1"/>
</dbReference>
<dbReference type="OrthoDB" id="6275059at2759"/>
<reference evidence="3" key="1">
    <citation type="submission" date="2025-08" db="UniProtKB">
        <authorList>
            <consortium name="RefSeq"/>
        </authorList>
    </citation>
    <scope>IDENTIFICATION</scope>
    <source>
        <tissue evidence="3">Whole sample</tissue>
    </source>
</reference>
<sequence>MTEPLSTQMSIPTTENIVCSDCECVGAVTSGVYEITVNGQKTSVYCQVLYGFDWMVIFRRTIGDVLFNKVWSSYTNGFGNINGDFWLGLDNISFFTSTGWSVMRVEMEDDIGNTGYAQYGIFLVGGSATEYKLTVSQFSGNAGYDAFSYHNNMKFSTKDHDNDLSVSINCASYYGEPWWNDDCARMKFTRDNFNELGWYYWYAGSYRPLKKITMTLRKP</sequence>
<dbReference type="PANTHER" id="PTHR19143">
    <property type="entry name" value="FIBRINOGEN/TENASCIN/ANGIOPOEITIN"/>
    <property type="match status" value="1"/>
</dbReference>
<dbReference type="SUPFAM" id="SSF56496">
    <property type="entry name" value="Fibrinogen C-terminal domain-like"/>
    <property type="match status" value="1"/>
</dbReference>
<name>A0A8B8AIR1_CRAVI</name>
<evidence type="ECO:0000313" key="2">
    <source>
        <dbReference type="Proteomes" id="UP000694844"/>
    </source>
</evidence>
<dbReference type="GeneID" id="111102615"/>
<dbReference type="KEGG" id="cvn:111102615"/>
<dbReference type="Pfam" id="PF00147">
    <property type="entry name" value="Fibrinogen_C"/>
    <property type="match status" value="1"/>
</dbReference>
<gene>
    <name evidence="3" type="primary">LOC111102615</name>
</gene>
<evidence type="ECO:0000313" key="3">
    <source>
        <dbReference type="RefSeq" id="XP_022291141.1"/>
    </source>
</evidence>
<dbReference type="GO" id="GO:0005615">
    <property type="term" value="C:extracellular space"/>
    <property type="evidence" value="ECO:0007669"/>
    <property type="project" value="TreeGrafter"/>
</dbReference>
<feature type="domain" description="Fibrinogen C-terminal" evidence="1">
    <location>
        <begin position="13"/>
        <end position="219"/>
    </location>
</feature>
<evidence type="ECO:0000259" key="1">
    <source>
        <dbReference type="PROSITE" id="PS51406"/>
    </source>
</evidence>
<accession>A0A8B8AIR1</accession>